<proteinExistence type="predicted"/>
<dbReference type="Pfam" id="PF13786">
    <property type="entry name" value="DUF4179"/>
    <property type="match status" value="1"/>
</dbReference>
<dbReference type="RefSeq" id="WP_269924842.1">
    <property type="nucleotide sequence ID" value="NZ_JAMKBJ010000001.1"/>
</dbReference>
<sequence>MKKLYKQFTKLNIEMDIQPMEVSDLEKERVKRAVMKGKKKNHFSRNMSVAVAFFVASSITLSFTFPTFAAKLPVIGNIFELFIDDEKYVFEKYDTYSTEIGVTKESNGISVTVTDAVYDGENITVAYTIKSEQDLGERPVLMGEWVVDEFKNMYKDSGYFNSYVIEKINDNEYAVLYIYELIDGPKPDEVHITWHGNNILNLNNVNNTFHGDWSFQFSLNALESETQKFDDSIKSEEKDIKVVVTKMTETPISTTLYLSEYADVRKIAKEDEEWRGVLIEYLVSDNLGNEYKTIHYNGTGHSTDFKNHVNYSRITTTVFHEEATTLTITPVVGVYKMIDNNGSLELVKEPYTIETIQLPLNK</sequence>
<protein>
    <submittedName>
        <fullName evidence="3">DUF4179 domain-containing protein</fullName>
    </submittedName>
</protein>
<dbReference type="AlphaFoldDB" id="A0A9X3LD88"/>
<name>A0A9X3LD88_9BACL</name>
<comment type="caution">
    <text evidence="3">The sequence shown here is derived from an EMBL/GenBank/DDBJ whole genome shotgun (WGS) entry which is preliminary data.</text>
</comment>
<dbReference type="Gene3D" id="2.60.40.1630">
    <property type="entry name" value="bacillus anthracis domain"/>
    <property type="match status" value="1"/>
</dbReference>
<dbReference type="InterPro" id="IPR040680">
    <property type="entry name" value="DUF5643"/>
</dbReference>
<dbReference type="Pfam" id="PF18705">
    <property type="entry name" value="DUF5643"/>
    <property type="match status" value="1"/>
</dbReference>
<dbReference type="InterPro" id="IPR025436">
    <property type="entry name" value="DUF4179"/>
</dbReference>
<organism evidence="3 4">
    <name type="scientific">Paenisporosarcina quisquiliarum</name>
    <dbReference type="NCBI Taxonomy" id="365346"/>
    <lineage>
        <taxon>Bacteria</taxon>
        <taxon>Bacillati</taxon>
        <taxon>Bacillota</taxon>
        <taxon>Bacilli</taxon>
        <taxon>Bacillales</taxon>
        <taxon>Caryophanaceae</taxon>
        <taxon>Paenisporosarcina</taxon>
    </lineage>
</organism>
<evidence type="ECO:0000313" key="3">
    <source>
        <dbReference type="EMBL" id="MCZ8535723.1"/>
    </source>
</evidence>
<feature type="domain" description="DUF4179" evidence="1">
    <location>
        <begin position="40"/>
        <end position="131"/>
    </location>
</feature>
<evidence type="ECO:0000259" key="1">
    <source>
        <dbReference type="Pfam" id="PF13786"/>
    </source>
</evidence>
<dbReference type="Proteomes" id="UP001152173">
    <property type="component" value="Unassembled WGS sequence"/>
</dbReference>
<evidence type="ECO:0000259" key="2">
    <source>
        <dbReference type="Pfam" id="PF18705"/>
    </source>
</evidence>
<evidence type="ECO:0000313" key="4">
    <source>
        <dbReference type="Proteomes" id="UP001152173"/>
    </source>
</evidence>
<dbReference type="EMBL" id="JAMKBJ010000001">
    <property type="protein sequence ID" value="MCZ8535723.1"/>
    <property type="molecule type" value="Genomic_DNA"/>
</dbReference>
<gene>
    <name evidence="3" type="ORF">M9R32_00800</name>
</gene>
<accession>A0A9X3LD88</accession>
<dbReference type="Gene3D" id="2.60.40.1640">
    <property type="entry name" value="Conserved domain protein"/>
    <property type="match status" value="1"/>
</dbReference>
<keyword evidence="4" id="KW-1185">Reference proteome</keyword>
<reference evidence="3" key="1">
    <citation type="submission" date="2022-05" db="EMBL/GenBank/DDBJ databases">
        <authorList>
            <person name="Colautti A."/>
            <person name="Iacumin L."/>
        </authorList>
    </citation>
    <scope>NUCLEOTIDE SEQUENCE</scope>
    <source>
        <strain evidence="3">SK 55</strain>
    </source>
</reference>
<feature type="domain" description="DUF5643" evidence="2">
    <location>
        <begin position="225"/>
        <end position="353"/>
    </location>
</feature>